<dbReference type="InterPro" id="IPR013783">
    <property type="entry name" value="Ig-like_fold"/>
</dbReference>
<keyword evidence="1" id="KW-0677">Repeat</keyword>
<evidence type="ECO:0000256" key="1">
    <source>
        <dbReference type="ARBA" id="ARBA00022737"/>
    </source>
</evidence>
<dbReference type="GO" id="GO:0051015">
    <property type="term" value="F:actin filament binding"/>
    <property type="evidence" value="ECO:0007669"/>
    <property type="project" value="InterPro"/>
</dbReference>
<dbReference type="InterPro" id="IPR014756">
    <property type="entry name" value="Ig_E-set"/>
</dbReference>
<dbReference type="InterPro" id="IPR044801">
    <property type="entry name" value="Filamin"/>
</dbReference>
<proteinExistence type="predicted"/>
<dbReference type="InterPro" id="IPR017868">
    <property type="entry name" value="Filamin/ABP280_repeat-like"/>
</dbReference>
<reference evidence="4" key="1">
    <citation type="submission" date="2021-01" db="EMBL/GenBank/DDBJ databases">
        <authorList>
            <person name="Corre E."/>
            <person name="Pelletier E."/>
            <person name="Niang G."/>
            <person name="Scheremetjew M."/>
            <person name="Finn R."/>
            <person name="Kale V."/>
            <person name="Holt S."/>
            <person name="Cochrane G."/>
            <person name="Meng A."/>
            <person name="Brown T."/>
            <person name="Cohen L."/>
        </authorList>
    </citation>
    <scope>NUCLEOTIDE SEQUENCE</scope>
    <source>
        <strain evidence="4">UTEX LB 985</strain>
    </source>
</reference>
<dbReference type="SMART" id="SM00557">
    <property type="entry name" value="IG_FLMN"/>
    <property type="match status" value="1"/>
</dbReference>
<organism evidence="4">
    <name type="scientific">Haptolina brevifila</name>
    <dbReference type="NCBI Taxonomy" id="156173"/>
    <lineage>
        <taxon>Eukaryota</taxon>
        <taxon>Haptista</taxon>
        <taxon>Haptophyta</taxon>
        <taxon>Prymnesiophyceae</taxon>
        <taxon>Prymnesiales</taxon>
        <taxon>Prymnesiaceae</taxon>
        <taxon>Haptolina</taxon>
    </lineage>
</organism>
<dbReference type="InterPro" id="IPR001298">
    <property type="entry name" value="Filamin/ABP280_rpt"/>
</dbReference>
<dbReference type="PANTHER" id="PTHR38537">
    <property type="entry name" value="JITTERBUG, ISOFORM N"/>
    <property type="match status" value="1"/>
</dbReference>
<evidence type="ECO:0000256" key="3">
    <source>
        <dbReference type="SAM" id="MobiDB-lite"/>
    </source>
</evidence>
<feature type="repeat" description="Filamin" evidence="2">
    <location>
        <begin position="167"/>
        <end position="266"/>
    </location>
</feature>
<dbReference type="PROSITE" id="PS50194">
    <property type="entry name" value="FILAMIN_REPEAT"/>
    <property type="match status" value="1"/>
</dbReference>
<evidence type="ECO:0000256" key="2">
    <source>
        <dbReference type="PROSITE-ProRule" id="PRU00087"/>
    </source>
</evidence>
<dbReference type="EMBL" id="HBGU01004269">
    <property type="protein sequence ID" value="CAD9399669.1"/>
    <property type="molecule type" value="Transcribed_RNA"/>
</dbReference>
<name>A0A7S2BKW9_9EUKA</name>
<dbReference type="PANTHER" id="PTHR38537:SF16">
    <property type="entry name" value="CALPONIN-HOMOLOGY (CH) DOMAIN-CONTAINING PROTEIN"/>
    <property type="match status" value="1"/>
</dbReference>
<protein>
    <submittedName>
        <fullName evidence="4">Uncharacterized protein</fullName>
    </submittedName>
</protein>
<dbReference type="AlphaFoldDB" id="A0A7S2BKW9"/>
<dbReference type="Gene3D" id="2.60.40.10">
    <property type="entry name" value="Immunoglobulins"/>
    <property type="match status" value="2"/>
</dbReference>
<evidence type="ECO:0000313" key="4">
    <source>
        <dbReference type="EMBL" id="CAD9399669.1"/>
    </source>
</evidence>
<sequence>MSMGNEDLVLKQLGRLPAHVRRLHLQHWVRRQALHSDRERDRAKLREQELELDRAQSGGVKVTSPPSQMKSAYVLDLESDPSGIGFAYGGCEPGRLGAHGQPVEHHKVHYSIAKAGTYWLHVALRAQSAPLPRSPFHLVVAPGPAHPLTTCIPEANLPLRGALEVAVQAGDESKRDAATEGTKAEPRCVCTLQIQACDRAGNFCETGGAAVTCGCVDPECGVSSKVTDLHNGTYLLEWWSLNSGTYEVFIKVDGLHVVNSPATMQLTSGKPDFSKTRVSAKMLKEGSVAGQVSKVRLTCNDFLGNPALPGPATKFFCVMLPAKSLEDDPDAWKKAEPLPCSQENIGHEVELSFIPRVAGDTKLHFWTLSEEGQRRSERRSAYNMAAESSNSSPLGARASTFAPNNARQMQRAASRRTDNDRVGLPGSPFDLHTKPGPPSHICSAITGILQNVHGSWEEVKDNSVIRSGSAQSAILKSDDEIVDSSLQVGDTIRVQPVIRDEFSNNVGMTEGNLVMAVKGQAGAESDETLHWMPMTDRRGVLLCDAKYEIRRRGRHVLNVTLNAKHILGSPIEFFAIPCRPDGRRWEPGEKEKADKEAKLAEKTQA</sequence>
<dbReference type="Pfam" id="PF00630">
    <property type="entry name" value="Filamin"/>
    <property type="match status" value="1"/>
</dbReference>
<dbReference type="GO" id="GO:0030036">
    <property type="term" value="P:actin cytoskeleton organization"/>
    <property type="evidence" value="ECO:0007669"/>
    <property type="project" value="InterPro"/>
</dbReference>
<feature type="region of interest" description="Disordered" evidence="3">
    <location>
        <begin position="374"/>
        <end position="436"/>
    </location>
</feature>
<gene>
    <name evidence="4" type="ORF">CBRE1094_LOCUS2294</name>
</gene>
<accession>A0A7S2BKW9</accession>
<feature type="region of interest" description="Disordered" evidence="3">
    <location>
        <begin position="582"/>
        <end position="605"/>
    </location>
</feature>
<dbReference type="SUPFAM" id="SSF81296">
    <property type="entry name" value="E set domains"/>
    <property type="match status" value="1"/>
</dbReference>